<dbReference type="NCBIfam" id="NF007757">
    <property type="entry name" value="PRK10438.1"/>
    <property type="match status" value="1"/>
</dbReference>
<dbReference type="PANTHER" id="PTHR47799">
    <property type="entry name" value="OMEGA-AMIDASE YAFV"/>
    <property type="match status" value="1"/>
</dbReference>
<dbReference type="Proteomes" id="UP001595826">
    <property type="component" value="Unassembled WGS sequence"/>
</dbReference>
<dbReference type="PANTHER" id="PTHR47799:SF1">
    <property type="entry name" value="OMEGA-AMIDASE YAFV"/>
    <property type="match status" value="1"/>
</dbReference>
<accession>A0ABV8R737</accession>
<dbReference type="RefSeq" id="WP_377407890.1">
    <property type="nucleotide sequence ID" value="NZ_JBHSCY010000001.1"/>
</dbReference>
<dbReference type="InterPro" id="IPR052737">
    <property type="entry name" value="Omega-amidase_YafV"/>
</dbReference>
<sequence>MSETLSIMGIQADLAWENPIENIQNFETKINEFDKAVDIIVLPEMFTSGFTMQPNHVAESMNGTTVLWMQKIAKEKQLAITGSLVIKENGNYYNRLLFVHPSGKIDYYDKRHSFTLAGEHKAYTSGNKKTIIDYKGWKICPLICYDLRFPVWARNTENYDLLIYMANWPITRIKAWETLLKARAIENMCYTIGVNRIGMDANDYKYSGNSIIVDFLGEEVSNLQPNKYGFIYFTLNKKEQNNVRNKLGFLNDRDTFKIDY</sequence>
<gene>
    <name evidence="2" type="ORF">ACFOWD_02630</name>
</gene>
<evidence type="ECO:0000313" key="2">
    <source>
        <dbReference type="EMBL" id="MFC4267790.1"/>
    </source>
</evidence>
<evidence type="ECO:0000259" key="1">
    <source>
        <dbReference type="PROSITE" id="PS50263"/>
    </source>
</evidence>
<proteinExistence type="predicted"/>
<evidence type="ECO:0000313" key="3">
    <source>
        <dbReference type="Proteomes" id="UP001595826"/>
    </source>
</evidence>
<keyword evidence="3" id="KW-1185">Reference proteome</keyword>
<feature type="domain" description="CN hydrolase" evidence="1">
    <location>
        <begin position="5"/>
        <end position="237"/>
    </location>
</feature>
<name>A0ABV8R737_9FLAO</name>
<dbReference type="SUPFAM" id="SSF56317">
    <property type="entry name" value="Carbon-nitrogen hydrolase"/>
    <property type="match status" value="1"/>
</dbReference>
<dbReference type="InterPro" id="IPR003010">
    <property type="entry name" value="C-N_Hydrolase"/>
</dbReference>
<dbReference type="EMBL" id="JBHSCY010000001">
    <property type="protein sequence ID" value="MFC4267790.1"/>
    <property type="molecule type" value="Genomic_DNA"/>
</dbReference>
<comment type="caution">
    <text evidence="2">The sequence shown here is derived from an EMBL/GenBank/DDBJ whole genome shotgun (WGS) entry which is preliminary data.</text>
</comment>
<organism evidence="2 3">
    <name type="scientific">Polaribacter marinivivus</name>
    <dbReference type="NCBI Taxonomy" id="1524260"/>
    <lineage>
        <taxon>Bacteria</taxon>
        <taxon>Pseudomonadati</taxon>
        <taxon>Bacteroidota</taxon>
        <taxon>Flavobacteriia</taxon>
        <taxon>Flavobacteriales</taxon>
        <taxon>Flavobacteriaceae</taxon>
    </lineage>
</organism>
<dbReference type="PROSITE" id="PS50263">
    <property type="entry name" value="CN_HYDROLASE"/>
    <property type="match status" value="1"/>
</dbReference>
<protein>
    <submittedName>
        <fullName evidence="2">Amidohydrolase</fullName>
    </submittedName>
</protein>
<dbReference type="CDD" id="cd07575">
    <property type="entry name" value="Xc-1258_like"/>
    <property type="match status" value="1"/>
</dbReference>
<dbReference type="Gene3D" id="3.60.110.10">
    <property type="entry name" value="Carbon-nitrogen hydrolase"/>
    <property type="match status" value="1"/>
</dbReference>
<reference evidence="3" key="1">
    <citation type="journal article" date="2019" name="Int. J. Syst. Evol. Microbiol.">
        <title>The Global Catalogue of Microorganisms (GCM) 10K type strain sequencing project: providing services to taxonomists for standard genome sequencing and annotation.</title>
        <authorList>
            <consortium name="The Broad Institute Genomics Platform"/>
            <consortium name="The Broad Institute Genome Sequencing Center for Infectious Disease"/>
            <person name="Wu L."/>
            <person name="Ma J."/>
        </authorList>
    </citation>
    <scope>NUCLEOTIDE SEQUENCE [LARGE SCALE GENOMIC DNA]</scope>
    <source>
        <strain evidence="3">CECT 8655</strain>
    </source>
</reference>
<dbReference type="Pfam" id="PF00795">
    <property type="entry name" value="CN_hydrolase"/>
    <property type="match status" value="1"/>
</dbReference>
<dbReference type="InterPro" id="IPR036526">
    <property type="entry name" value="C-N_Hydrolase_sf"/>
</dbReference>